<dbReference type="GO" id="GO:0015889">
    <property type="term" value="P:cobalamin transport"/>
    <property type="evidence" value="ECO:0007669"/>
    <property type="project" value="InterPro"/>
</dbReference>
<feature type="binding site" evidence="7">
    <location>
        <position position="113"/>
    </location>
    <ligand>
        <name>cyanocob(III)alamin</name>
        <dbReference type="ChEBI" id="CHEBI:17439"/>
    </ligand>
</feature>
<proteinExistence type="inferred from homology"/>
<comment type="similarity">
    <text evidence="2">Belongs to the eukaryotic cobalamin transport proteins family.</text>
</comment>
<keyword evidence="4" id="KW-0964">Secreted</keyword>
<protein>
    <submittedName>
        <fullName evidence="10">Transcobalamin II</fullName>
    </submittedName>
</protein>
<dbReference type="Ensembl" id="ENSCCRT00015103643.1">
    <property type="protein sequence ID" value="ENSCCRP00015100394.1"/>
    <property type="gene ID" value="ENSCCRG00015040287.1"/>
</dbReference>
<name>A0A8C2A6I4_CYPCA</name>
<dbReference type="InterPro" id="IPR002157">
    <property type="entry name" value="Cbl-bd_prot"/>
</dbReference>
<evidence type="ECO:0000313" key="10">
    <source>
        <dbReference type="Ensembl" id="ENSCCRP00015100394.1"/>
    </source>
</evidence>
<dbReference type="Pfam" id="PF01122">
    <property type="entry name" value="Cobalamin_bind"/>
    <property type="match status" value="1"/>
</dbReference>
<evidence type="ECO:0000259" key="9">
    <source>
        <dbReference type="Pfam" id="PF14478"/>
    </source>
</evidence>
<keyword evidence="5" id="KW-0732">Signal</keyword>
<dbReference type="Gene3D" id="1.50.10.20">
    <property type="match status" value="1"/>
</dbReference>
<reference evidence="10" key="1">
    <citation type="submission" date="2025-08" db="UniProtKB">
        <authorList>
            <consortium name="Ensembl"/>
        </authorList>
    </citation>
    <scope>IDENTIFICATION</scope>
</reference>
<evidence type="ECO:0000256" key="2">
    <source>
        <dbReference type="ARBA" id="ARBA00006449"/>
    </source>
</evidence>
<dbReference type="Gene3D" id="2.170.130.30">
    <property type="match status" value="1"/>
</dbReference>
<dbReference type="GO" id="GO:0006824">
    <property type="term" value="P:cobalt ion transport"/>
    <property type="evidence" value="ECO:0007669"/>
    <property type="project" value="UniProtKB-KW"/>
</dbReference>
<feature type="domain" description="Transcobalamin-like C-terminal" evidence="9">
    <location>
        <begin position="237"/>
        <end position="290"/>
    </location>
</feature>
<evidence type="ECO:0000256" key="6">
    <source>
        <dbReference type="ARBA" id="ARBA00023285"/>
    </source>
</evidence>
<dbReference type="InterPro" id="IPR051588">
    <property type="entry name" value="Cobalamin_Transport"/>
</dbReference>
<dbReference type="PANTHER" id="PTHR10559:SF18">
    <property type="entry name" value="TRANSCOBALAMIN II"/>
    <property type="match status" value="1"/>
</dbReference>
<evidence type="ECO:0000256" key="4">
    <source>
        <dbReference type="ARBA" id="ARBA00022525"/>
    </source>
</evidence>
<feature type="disulfide bond" evidence="8">
    <location>
        <begin position="81"/>
        <end position="124"/>
    </location>
</feature>
<dbReference type="GO" id="GO:0005615">
    <property type="term" value="C:extracellular space"/>
    <property type="evidence" value="ECO:0007669"/>
    <property type="project" value="TreeGrafter"/>
</dbReference>
<keyword evidence="8" id="KW-1015">Disulfide bond</keyword>
<dbReference type="GO" id="GO:0031419">
    <property type="term" value="F:cobalamin binding"/>
    <property type="evidence" value="ECO:0007669"/>
    <property type="project" value="InterPro"/>
</dbReference>
<accession>A0A8C2A6I4</accession>
<dbReference type="AlphaFoldDB" id="A0A8C2A6I4"/>
<keyword evidence="3" id="KW-0406">Ion transport</keyword>
<feature type="binding site" evidence="7">
    <location>
        <position position="287"/>
    </location>
    <ligand>
        <name>cyanocob(III)alamin</name>
        <dbReference type="ChEBI" id="CHEBI:17439"/>
    </ligand>
</feature>
<evidence type="ECO:0000256" key="5">
    <source>
        <dbReference type="ARBA" id="ARBA00022729"/>
    </source>
</evidence>
<dbReference type="Proteomes" id="UP000694700">
    <property type="component" value="Unplaced"/>
</dbReference>
<comment type="subcellular location">
    <subcellularLocation>
        <location evidence="1">Secreted</location>
    </subcellularLocation>
</comment>
<evidence type="ECO:0000256" key="8">
    <source>
        <dbReference type="PIRSR" id="PIRSR602157-2"/>
    </source>
</evidence>
<dbReference type="Pfam" id="PF14478">
    <property type="entry name" value="DUF4430"/>
    <property type="match status" value="1"/>
</dbReference>
<feature type="binding site" evidence="7">
    <location>
        <position position="196"/>
    </location>
    <ligand>
        <name>cyanocob(III)alamin</name>
        <dbReference type="ChEBI" id="CHEBI:17439"/>
    </ligand>
</feature>
<evidence type="ECO:0000313" key="11">
    <source>
        <dbReference type="Proteomes" id="UP000694700"/>
    </source>
</evidence>
<keyword evidence="6 7" id="KW-0170">Cobalt</keyword>
<organism evidence="10 11">
    <name type="scientific">Cyprinus carpio</name>
    <name type="common">Common carp</name>
    <dbReference type="NCBI Taxonomy" id="7962"/>
    <lineage>
        <taxon>Eukaryota</taxon>
        <taxon>Metazoa</taxon>
        <taxon>Chordata</taxon>
        <taxon>Craniata</taxon>
        <taxon>Vertebrata</taxon>
        <taxon>Euteleostomi</taxon>
        <taxon>Actinopterygii</taxon>
        <taxon>Neopterygii</taxon>
        <taxon>Teleostei</taxon>
        <taxon>Ostariophysi</taxon>
        <taxon>Cypriniformes</taxon>
        <taxon>Cyprinidae</taxon>
        <taxon>Cyprininae</taxon>
        <taxon>Cyprinus</taxon>
    </lineage>
</organism>
<dbReference type="PANTHER" id="PTHR10559">
    <property type="entry name" value="TRANSCOBALAMIN-1/GASTRIC INTRINSIC FACTOR"/>
    <property type="match status" value="1"/>
</dbReference>
<evidence type="ECO:0000256" key="1">
    <source>
        <dbReference type="ARBA" id="ARBA00004613"/>
    </source>
</evidence>
<evidence type="ECO:0000256" key="3">
    <source>
        <dbReference type="ARBA" id="ARBA00022426"/>
    </source>
</evidence>
<evidence type="ECO:0000256" key="7">
    <source>
        <dbReference type="PIRSR" id="PIRSR602157-1"/>
    </source>
</evidence>
<keyword evidence="3" id="KW-0171">Cobalt transport</keyword>
<sequence length="295" mass="33211">DDIEKSLRNNELVVGRLALYILALKSSCHDLESVHLTHNEMKESLLIHLKKEMEEEKQNIAFSHRPKTSYYQYSLGILALCVSDVRVSTHVSQKLIHAVEHRQLKHGESSCVDSHAVAGMALQCLKDEGIAVKDNAELDRALATIKQRLLDSKRADGHMGNEFSTGLAVQALMAMGSQMEECGSKQTYHNPMAISQVLPALHQRTYLHLKSQECRSENEVLPSHGQVSLQVEVVKSSALNLLQDKQTGFTFNTEDSLWGPFLSVVNEERARQNDRRYWHISSDGNSLTQGERILR</sequence>
<dbReference type="InterPro" id="IPR027954">
    <property type="entry name" value="Transcobalamin-like_C"/>
</dbReference>
<feature type="binding site" evidence="7">
    <location>
        <position position="161"/>
    </location>
    <ligand>
        <name>cyanocob(III)alamin</name>
        <dbReference type="ChEBI" id="CHEBI:17439"/>
    </ligand>
</feature>
<feature type="binding site" evidence="7">
    <location>
        <begin position="68"/>
        <end position="72"/>
    </location>
    <ligand>
        <name>cyanocob(III)alamin</name>
        <dbReference type="ChEBI" id="CHEBI:17439"/>
    </ligand>
</feature>
<keyword evidence="3" id="KW-0813">Transport</keyword>